<reference evidence="2" key="1">
    <citation type="submission" date="2011-05" db="EMBL/GenBank/DDBJ databases">
        <authorList>
            <person name="Richards S.R."/>
            <person name="Qu J."/>
            <person name="Jiang H."/>
            <person name="Jhangiani S.N."/>
            <person name="Agravi P."/>
            <person name="Goodspeed R."/>
            <person name="Gross S."/>
            <person name="Mandapat C."/>
            <person name="Jackson L."/>
            <person name="Mathew T."/>
            <person name="Pu L."/>
            <person name="Thornton R."/>
            <person name="Saada N."/>
            <person name="Wilczek-Boney K.B."/>
            <person name="Lee S."/>
            <person name="Kovar C."/>
            <person name="Wu Y."/>
            <person name="Scherer S.E."/>
            <person name="Worley K.C."/>
            <person name="Muzny D.M."/>
            <person name="Gibbs R."/>
        </authorList>
    </citation>
    <scope>NUCLEOTIDE SEQUENCE</scope>
    <source>
        <strain evidence="2">Brora</strain>
    </source>
</reference>
<keyword evidence="2" id="KW-1185">Reference proteome</keyword>
<dbReference type="PhylomeDB" id="T1J6V9"/>
<dbReference type="EMBL" id="JH431896">
    <property type="status" value="NOT_ANNOTATED_CDS"/>
    <property type="molecule type" value="Genomic_DNA"/>
</dbReference>
<reference evidence="1" key="2">
    <citation type="submission" date="2015-02" db="UniProtKB">
        <authorList>
            <consortium name="EnsemblMetazoa"/>
        </authorList>
    </citation>
    <scope>IDENTIFICATION</scope>
</reference>
<dbReference type="PANTHER" id="PTHR19446">
    <property type="entry name" value="REVERSE TRANSCRIPTASES"/>
    <property type="match status" value="1"/>
</dbReference>
<evidence type="ECO:0008006" key="3">
    <source>
        <dbReference type="Google" id="ProtNLM"/>
    </source>
</evidence>
<dbReference type="EnsemblMetazoa" id="SMAR009388-RA">
    <property type="protein sequence ID" value="SMAR009388-PA"/>
    <property type="gene ID" value="SMAR009388"/>
</dbReference>
<dbReference type="AlphaFoldDB" id="T1J6V9"/>
<proteinExistence type="predicted"/>
<protein>
    <recommendedName>
        <fullName evidence="3">Reverse transcriptase domain-containing protein</fullName>
    </recommendedName>
</protein>
<sequence length="121" mass="13928">MTLLNGTDLMSDDANPHQEIDDLLFKTVELLDLEKRYDYQRVLQGNVKIVLKILNVIWRTQACPREWRTGVIIPIYKAGEEADTNNYRGITLLNTLYKIMTTMIAAGIQDWAEQEGIITEN</sequence>
<organism evidence="1 2">
    <name type="scientific">Strigamia maritima</name>
    <name type="common">European centipede</name>
    <name type="synonym">Geophilus maritimus</name>
    <dbReference type="NCBI Taxonomy" id="126957"/>
    <lineage>
        <taxon>Eukaryota</taxon>
        <taxon>Metazoa</taxon>
        <taxon>Ecdysozoa</taxon>
        <taxon>Arthropoda</taxon>
        <taxon>Myriapoda</taxon>
        <taxon>Chilopoda</taxon>
        <taxon>Pleurostigmophora</taxon>
        <taxon>Geophilomorpha</taxon>
        <taxon>Linotaeniidae</taxon>
        <taxon>Strigamia</taxon>
    </lineage>
</organism>
<name>T1J6V9_STRMM</name>
<accession>T1J6V9</accession>
<dbReference type="HOGENOM" id="CLU_2040991_0_0_1"/>
<dbReference type="Proteomes" id="UP000014500">
    <property type="component" value="Unassembled WGS sequence"/>
</dbReference>
<evidence type="ECO:0000313" key="1">
    <source>
        <dbReference type="EnsemblMetazoa" id="SMAR009388-PA"/>
    </source>
</evidence>
<evidence type="ECO:0000313" key="2">
    <source>
        <dbReference type="Proteomes" id="UP000014500"/>
    </source>
</evidence>